<dbReference type="AlphaFoldDB" id="A0A7J6VYV5"/>
<sequence length="92" mass="9703">MEIKPFIAAFDRWPEDGLVESSDGAGPDQAIGSIVSTRDGSLLSEGPLPLDPFKAFLRVKQATLVPMIHPVLSTSCGSEASPPHVPIHGSKP</sequence>
<gene>
    <name evidence="2" type="ORF">FRX31_008116</name>
    <name evidence="1" type="ORF">FRX31_021129</name>
</gene>
<dbReference type="Proteomes" id="UP000554482">
    <property type="component" value="Unassembled WGS sequence"/>
</dbReference>
<protein>
    <submittedName>
        <fullName evidence="1">Uncharacterized protein</fullName>
    </submittedName>
</protein>
<accession>A0A7J6VYV5</accession>
<name>A0A7J6VYV5_THATH</name>
<evidence type="ECO:0000313" key="1">
    <source>
        <dbReference type="EMBL" id="KAF5189285.1"/>
    </source>
</evidence>
<proteinExistence type="predicted"/>
<reference evidence="1 3" key="1">
    <citation type="submission" date="2020-06" db="EMBL/GenBank/DDBJ databases">
        <title>Transcriptomic and genomic resources for Thalictrum thalictroides and T. hernandezii: Facilitating candidate gene discovery in an emerging model plant lineage.</title>
        <authorList>
            <person name="Arias T."/>
            <person name="Riano-Pachon D.M."/>
            <person name="Di Stilio V.S."/>
        </authorList>
    </citation>
    <scope>NUCLEOTIDE SEQUENCE [LARGE SCALE GENOMIC DNA]</scope>
    <source>
        <strain evidence="3">cv. WT478/WT964</strain>
        <strain evidence="1">WT478/WT964</strain>
        <tissue evidence="1">Leaves</tissue>
    </source>
</reference>
<evidence type="ECO:0000313" key="3">
    <source>
        <dbReference type="Proteomes" id="UP000554482"/>
    </source>
</evidence>
<dbReference type="EMBL" id="JABWDY010008315">
    <property type="protein sequence ID" value="KAF5202297.1"/>
    <property type="molecule type" value="Genomic_DNA"/>
</dbReference>
<keyword evidence="3" id="KW-1185">Reference proteome</keyword>
<dbReference type="EMBL" id="JABWDY010025686">
    <property type="protein sequence ID" value="KAF5189285.1"/>
    <property type="molecule type" value="Genomic_DNA"/>
</dbReference>
<evidence type="ECO:0000313" key="2">
    <source>
        <dbReference type="EMBL" id="KAF5202297.1"/>
    </source>
</evidence>
<comment type="caution">
    <text evidence="1">The sequence shown here is derived from an EMBL/GenBank/DDBJ whole genome shotgun (WGS) entry which is preliminary data.</text>
</comment>
<organism evidence="1 3">
    <name type="scientific">Thalictrum thalictroides</name>
    <name type="common">Rue-anemone</name>
    <name type="synonym">Anemone thalictroides</name>
    <dbReference type="NCBI Taxonomy" id="46969"/>
    <lineage>
        <taxon>Eukaryota</taxon>
        <taxon>Viridiplantae</taxon>
        <taxon>Streptophyta</taxon>
        <taxon>Embryophyta</taxon>
        <taxon>Tracheophyta</taxon>
        <taxon>Spermatophyta</taxon>
        <taxon>Magnoliopsida</taxon>
        <taxon>Ranunculales</taxon>
        <taxon>Ranunculaceae</taxon>
        <taxon>Thalictroideae</taxon>
        <taxon>Thalictrum</taxon>
    </lineage>
</organism>